<dbReference type="Pfam" id="PF08583">
    <property type="entry name" value="Cmc1"/>
    <property type="match status" value="1"/>
</dbReference>
<dbReference type="PANTHER" id="PTHR22977:SF5">
    <property type="entry name" value="COX ASSEMBLY MITOCHONDRIAL PROTEIN HOMOLOG"/>
    <property type="match status" value="1"/>
</dbReference>
<feature type="region of interest" description="Disordered" evidence="4">
    <location>
        <begin position="96"/>
        <end position="126"/>
    </location>
</feature>
<dbReference type="EMBL" id="ML742080">
    <property type="protein sequence ID" value="KAE8151039.1"/>
    <property type="molecule type" value="Genomic_DNA"/>
</dbReference>
<protein>
    <recommendedName>
        <fullName evidence="3">COX assembly mitochondrial protein</fullName>
    </recommendedName>
</protein>
<evidence type="ECO:0000313" key="5">
    <source>
        <dbReference type="EMBL" id="KAE8151039.1"/>
    </source>
</evidence>
<accession>A0A5N6TY68</accession>
<keyword evidence="3" id="KW-0999">Mitochondrion inner membrane</keyword>
<keyword evidence="3" id="KW-0143">Chaperone</keyword>
<evidence type="ECO:0000256" key="4">
    <source>
        <dbReference type="SAM" id="MobiDB-lite"/>
    </source>
</evidence>
<gene>
    <name evidence="5" type="ORF">BDV25DRAFT_153441</name>
</gene>
<comment type="function">
    <text evidence="3">Required for mitochondrial cytochrome c oxidase (COX) assembly and respiration.</text>
</comment>
<comment type="subcellular location">
    <subcellularLocation>
        <location evidence="3">Mitochondrion inner membrane</location>
    </subcellularLocation>
</comment>
<sequence length="126" mass="15211">MSTTDSKPTPKYNLRNPLPLSATQEQEVKRIFHKRVRAHCAEEIKAFAQCAVNRTVTATWVCRNQRLTMNSCMLAHAKPEEEDRAREEWFATHEERRREKEEETRRVEKRREEIIRMMREDEAKRR</sequence>
<evidence type="ECO:0000256" key="3">
    <source>
        <dbReference type="RuleBase" id="RU364104"/>
    </source>
</evidence>
<dbReference type="GO" id="GO:0005743">
    <property type="term" value="C:mitochondrial inner membrane"/>
    <property type="evidence" value="ECO:0007669"/>
    <property type="project" value="UniProtKB-SubCell"/>
</dbReference>
<name>A0A5N6TY68_ASPAV</name>
<reference evidence="5 6" key="1">
    <citation type="submission" date="2019-04" db="EMBL/GenBank/DDBJ databases">
        <title>Friends and foes A comparative genomics study of 23 Aspergillus species from section Flavi.</title>
        <authorList>
            <consortium name="DOE Joint Genome Institute"/>
            <person name="Kjaerbolling I."/>
            <person name="Vesth T."/>
            <person name="Frisvad J.C."/>
            <person name="Nybo J.L."/>
            <person name="Theobald S."/>
            <person name="Kildgaard S."/>
            <person name="Isbrandt T."/>
            <person name="Kuo A."/>
            <person name="Sato A."/>
            <person name="Lyhne E.K."/>
            <person name="Kogle M.E."/>
            <person name="Wiebenga A."/>
            <person name="Kun R.S."/>
            <person name="Lubbers R.J."/>
            <person name="Makela M.R."/>
            <person name="Barry K."/>
            <person name="Chovatia M."/>
            <person name="Clum A."/>
            <person name="Daum C."/>
            <person name="Haridas S."/>
            <person name="He G."/>
            <person name="LaButti K."/>
            <person name="Lipzen A."/>
            <person name="Mondo S."/>
            <person name="Riley R."/>
            <person name="Salamov A."/>
            <person name="Simmons B.A."/>
            <person name="Magnuson J.K."/>
            <person name="Henrissat B."/>
            <person name="Mortensen U.H."/>
            <person name="Larsen T.O."/>
            <person name="Devries R.P."/>
            <person name="Grigoriev I.V."/>
            <person name="Machida M."/>
            <person name="Baker S.E."/>
            <person name="Andersen M.R."/>
        </authorList>
    </citation>
    <scope>NUCLEOTIDE SEQUENCE [LARGE SCALE GENOMIC DNA]</scope>
    <source>
        <strain evidence="5 6">IBT 18842</strain>
    </source>
</reference>
<keyword evidence="3" id="KW-0496">Mitochondrion</keyword>
<dbReference type="AlphaFoldDB" id="A0A5N6TY68"/>
<evidence type="ECO:0000256" key="2">
    <source>
        <dbReference type="ARBA" id="ARBA00023157"/>
    </source>
</evidence>
<organism evidence="5 6">
    <name type="scientific">Aspergillus avenaceus</name>
    <dbReference type="NCBI Taxonomy" id="36643"/>
    <lineage>
        <taxon>Eukaryota</taxon>
        <taxon>Fungi</taxon>
        <taxon>Dikarya</taxon>
        <taxon>Ascomycota</taxon>
        <taxon>Pezizomycotina</taxon>
        <taxon>Eurotiomycetes</taxon>
        <taxon>Eurotiomycetidae</taxon>
        <taxon>Eurotiales</taxon>
        <taxon>Aspergillaceae</taxon>
        <taxon>Aspergillus</taxon>
        <taxon>Aspergillus subgen. Circumdati</taxon>
    </lineage>
</organism>
<evidence type="ECO:0000256" key="1">
    <source>
        <dbReference type="ARBA" id="ARBA00007347"/>
    </source>
</evidence>
<keyword evidence="3" id="KW-0472">Membrane</keyword>
<dbReference type="InterPro" id="IPR013892">
    <property type="entry name" value="Cyt_c_biogenesis_Cmc1-like"/>
</dbReference>
<dbReference type="OrthoDB" id="6224010at2759"/>
<dbReference type="PANTHER" id="PTHR22977">
    <property type="entry name" value="COX ASSEMBLY MITOCHONDRIAL PROTEIN"/>
    <property type="match status" value="1"/>
</dbReference>
<keyword evidence="6" id="KW-1185">Reference proteome</keyword>
<comment type="similarity">
    <text evidence="1 3">Belongs to the CMC family.</text>
</comment>
<feature type="region of interest" description="Disordered" evidence="4">
    <location>
        <begin position="1"/>
        <end position="20"/>
    </location>
</feature>
<dbReference type="Proteomes" id="UP000325780">
    <property type="component" value="Unassembled WGS sequence"/>
</dbReference>
<proteinExistence type="inferred from homology"/>
<evidence type="ECO:0000313" key="6">
    <source>
        <dbReference type="Proteomes" id="UP000325780"/>
    </source>
</evidence>
<keyword evidence="2" id="KW-1015">Disulfide bond</keyword>